<dbReference type="InterPro" id="IPR001810">
    <property type="entry name" value="F-box_dom"/>
</dbReference>
<dbReference type="Gene3D" id="2.60.120.260">
    <property type="entry name" value="Galactose-binding domain-like"/>
    <property type="match status" value="1"/>
</dbReference>
<evidence type="ECO:0000259" key="1">
    <source>
        <dbReference type="PROSITE" id="PS50181"/>
    </source>
</evidence>
<keyword evidence="4" id="KW-1185">Reference proteome</keyword>
<evidence type="ECO:0000259" key="2">
    <source>
        <dbReference type="PROSITE" id="PS51114"/>
    </source>
</evidence>
<dbReference type="InterPro" id="IPR039752">
    <property type="entry name" value="F-box_only"/>
</dbReference>
<dbReference type="InterPro" id="IPR036047">
    <property type="entry name" value="F-box-like_dom_sf"/>
</dbReference>
<dbReference type="AlphaFoldDB" id="A0A087UAV6"/>
<gene>
    <name evidence="3" type="ORF">X975_05586</name>
</gene>
<dbReference type="SMART" id="SM00256">
    <property type="entry name" value="FBOX"/>
    <property type="match status" value="1"/>
</dbReference>
<feature type="domain" description="F-box" evidence="1">
    <location>
        <begin position="29"/>
        <end position="76"/>
    </location>
</feature>
<feature type="non-terminal residue" evidence="3">
    <location>
        <position position="165"/>
    </location>
</feature>
<proteinExistence type="predicted"/>
<reference evidence="3 4" key="1">
    <citation type="submission" date="2013-11" db="EMBL/GenBank/DDBJ databases">
        <title>Genome sequencing of Stegodyphus mimosarum.</title>
        <authorList>
            <person name="Bechsgaard J."/>
        </authorList>
    </citation>
    <scope>NUCLEOTIDE SEQUENCE [LARGE SCALE GENOMIC DNA]</scope>
</reference>
<dbReference type="OMA" id="EEEFPLC"/>
<dbReference type="GO" id="GO:0031146">
    <property type="term" value="P:SCF-dependent proteasomal ubiquitin-dependent protein catabolic process"/>
    <property type="evidence" value="ECO:0007669"/>
    <property type="project" value="TreeGrafter"/>
</dbReference>
<sequence>MGAKASSMISSCEQVQPKCSKEEYSSFENHKEFSIPDDLLVDVLSFVPHQDLIRNCRLVCRQWKDIIDGHGVWKIKCERKRKTVPPLKLRNLPLHYYQLIYLFNPYGRNLVRNPCGEDGLRNWVIASNGGDGFVVENPPAGADAVPTEVGVQYCFATSYYVCSKH</sequence>
<dbReference type="FunFam" id="1.20.1280.50:FF:000002">
    <property type="entry name" value="F-box only protein 44"/>
    <property type="match status" value="1"/>
</dbReference>
<evidence type="ECO:0000313" key="3">
    <source>
        <dbReference type="EMBL" id="KFM74495.1"/>
    </source>
</evidence>
<dbReference type="EMBL" id="KK119046">
    <property type="protein sequence ID" value="KFM74495.1"/>
    <property type="molecule type" value="Genomic_DNA"/>
</dbReference>
<accession>A0A087UAV6</accession>
<organism evidence="3 4">
    <name type="scientific">Stegodyphus mimosarum</name>
    <name type="common">African social velvet spider</name>
    <dbReference type="NCBI Taxonomy" id="407821"/>
    <lineage>
        <taxon>Eukaryota</taxon>
        <taxon>Metazoa</taxon>
        <taxon>Ecdysozoa</taxon>
        <taxon>Arthropoda</taxon>
        <taxon>Chelicerata</taxon>
        <taxon>Arachnida</taxon>
        <taxon>Araneae</taxon>
        <taxon>Araneomorphae</taxon>
        <taxon>Entelegynae</taxon>
        <taxon>Eresoidea</taxon>
        <taxon>Eresidae</taxon>
        <taxon>Stegodyphus</taxon>
    </lineage>
</organism>
<name>A0A087UAV6_STEMI</name>
<dbReference type="Pfam" id="PF04300">
    <property type="entry name" value="FBA"/>
    <property type="match status" value="1"/>
</dbReference>
<dbReference type="InterPro" id="IPR008979">
    <property type="entry name" value="Galactose-bd-like_sf"/>
</dbReference>
<dbReference type="PROSITE" id="PS50181">
    <property type="entry name" value="FBOX"/>
    <property type="match status" value="1"/>
</dbReference>
<dbReference type="InterPro" id="IPR007397">
    <property type="entry name" value="F-box-assoc_dom"/>
</dbReference>
<dbReference type="GO" id="GO:0019005">
    <property type="term" value="C:SCF ubiquitin ligase complex"/>
    <property type="evidence" value="ECO:0007669"/>
    <property type="project" value="TreeGrafter"/>
</dbReference>
<evidence type="ECO:0000313" key="4">
    <source>
        <dbReference type="Proteomes" id="UP000054359"/>
    </source>
</evidence>
<dbReference type="Proteomes" id="UP000054359">
    <property type="component" value="Unassembled WGS sequence"/>
</dbReference>
<dbReference type="Gene3D" id="1.20.1280.50">
    <property type="match status" value="1"/>
</dbReference>
<dbReference type="SUPFAM" id="SSF49785">
    <property type="entry name" value="Galactose-binding domain-like"/>
    <property type="match status" value="1"/>
</dbReference>
<dbReference type="PANTHER" id="PTHR12125:SF5">
    <property type="entry name" value="F-BOX DOMAIN-CONTAINING PROTEIN"/>
    <property type="match status" value="1"/>
</dbReference>
<dbReference type="PROSITE" id="PS51114">
    <property type="entry name" value="FBA"/>
    <property type="match status" value="1"/>
</dbReference>
<dbReference type="OrthoDB" id="1107553at2759"/>
<dbReference type="GO" id="GO:0005737">
    <property type="term" value="C:cytoplasm"/>
    <property type="evidence" value="ECO:0007669"/>
    <property type="project" value="TreeGrafter"/>
</dbReference>
<dbReference type="PANTHER" id="PTHR12125">
    <property type="entry name" value="F-BOX ONLY PROTEIN 6-LIKE PROTEIN"/>
    <property type="match status" value="1"/>
</dbReference>
<dbReference type="GO" id="GO:0061630">
    <property type="term" value="F:ubiquitin protein ligase activity"/>
    <property type="evidence" value="ECO:0007669"/>
    <property type="project" value="TreeGrafter"/>
</dbReference>
<dbReference type="Pfam" id="PF12937">
    <property type="entry name" value="F-box-like"/>
    <property type="match status" value="1"/>
</dbReference>
<dbReference type="GO" id="GO:0006516">
    <property type="term" value="P:glycoprotein catabolic process"/>
    <property type="evidence" value="ECO:0007669"/>
    <property type="project" value="TreeGrafter"/>
</dbReference>
<dbReference type="STRING" id="407821.A0A087UAV6"/>
<feature type="domain" description="FBA" evidence="2">
    <location>
        <begin position="100"/>
        <end position="165"/>
    </location>
</feature>
<protein>
    <submittedName>
        <fullName evidence="3">F-box only protein 6</fullName>
    </submittedName>
</protein>
<dbReference type="SUPFAM" id="SSF81383">
    <property type="entry name" value="F-box domain"/>
    <property type="match status" value="1"/>
</dbReference>
<dbReference type="GO" id="GO:0036503">
    <property type="term" value="P:ERAD pathway"/>
    <property type="evidence" value="ECO:0007669"/>
    <property type="project" value="TreeGrafter"/>
</dbReference>